<dbReference type="GO" id="GO:0030674">
    <property type="term" value="F:protein-macromolecule adaptor activity"/>
    <property type="evidence" value="ECO:0007669"/>
    <property type="project" value="TreeGrafter"/>
</dbReference>
<evidence type="ECO:0000256" key="11">
    <source>
        <dbReference type="ARBA" id="ARBA00023136"/>
    </source>
</evidence>
<evidence type="ECO:0000256" key="10">
    <source>
        <dbReference type="ARBA" id="ARBA00023132"/>
    </source>
</evidence>
<evidence type="ECO:0000256" key="2">
    <source>
        <dbReference type="ARBA" id="ARBA00004567"/>
    </source>
</evidence>
<dbReference type="InterPro" id="IPR019049">
    <property type="entry name" value="Nucleoporin_prot_Ndc1/Nup"/>
</dbReference>
<organism evidence="14 15">
    <name type="scientific">Ridgeia piscesae</name>
    <name type="common">Tubeworm</name>
    <dbReference type="NCBI Taxonomy" id="27915"/>
    <lineage>
        <taxon>Eukaryota</taxon>
        <taxon>Metazoa</taxon>
        <taxon>Spiralia</taxon>
        <taxon>Lophotrochozoa</taxon>
        <taxon>Annelida</taxon>
        <taxon>Polychaeta</taxon>
        <taxon>Sedentaria</taxon>
        <taxon>Canalipalpata</taxon>
        <taxon>Sabellida</taxon>
        <taxon>Siboglinidae</taxon>
        <taxon>Ridgeia</taxon>
    </lineage>
</organism>
<evidence type="ECO:0000256" key="13">
    <source>
        <dbReference type="SAM" id="Phobius"/>
    </source>
</evidence>
<evidence type="ECO:0000256" key="12">
    <source>
        <dbReference type="ARBA" id="ARBA00023242"/>
    </source>
</evidence>
<comment type="similarity">
    <text evidence="3">Belongs to the NDC1 family.</text>
</comment>
<proteinExistence type="inferred from homology"/>
<evidence type="ECO:0000256" key="9">
    <source>
        <dbReference type="ARBA" id="ARBA00023010"/>
    </source>
</evidence>
<keyword evidence="8 13" id="KW-1133">Transmembrane helix</keyword>
<keyword evidence="7" id="KW-0653">Protein transport</keyword>
<name>A0AAD9KS82_RIDPI</name>
<evidence type="ECO:0000256" key="8">
    <source>
        <dbReference type="ARBA" id="ARBA00022989"/>
    </source>
</evidence>
<keyword evidence="6" id="KW-0509">mRNA transport</keyword>
<keyword evidence="4" id="KW-0813">Transport</keyword>
<keyword evidence="10" id="KW-0906">Nuclear pore complex</keyword>
<evidence type="ECO:0008006" key="16">
    <source>
        <dbReference type="Google" id="ProtNLM"/>
    </source>
</evidence>
<keyword evidence="9" id="KW-0811">Translocation</keyword>
<dbReference type="Proteomes" id="UP001209878">
    <property type="component" value="Unassembled WGS sequence"/>
</dbReference>
<evidence type="ECO:0000256" key="7">
    <source>
        <dbReference type="ARBA" id="ARBA00022927"/>
    </source>
</evidence>
<dbReference type="GO" id="GO:0051028">
    <property type="term" value="P:mRNA transport"/>
    <property type="evidence" value="ECO:0007669"/>
    <property type="project" value="UniProtKB-KW"/>
</dbReference>
<evidence type="ECO:0000256" key="5">
    <source>
        <dbReference type="ARBA" id="ARBA00022692"/>
    </source>
</evidence>
<dbReference type="GO" id="GO:0031965">
    <property type="term" value="C:nuclear membrane"/>
    <property type="evidence" value="ECO:0007669"/>
    <property type="project" value="UniProtKB-SubCell"/>
</dbReference>
<sequence length="594" mass="67154">MFQVEQWRTGASLLWCGVVVLRVTFSFLTLAILDPLHPIDYVYNCLQLMVSPYNWLNVICTAFIVTAIGLVNHYYYTVKPVVLHRRVHLLRYVLHPGRLLHIAIHTLASCVMVLLYCHMVGGRYASFVTPCTADKEELCINEQQLFLLVHGALVGAAYSAEFFLSEHTYLAFSRLQECKFFMIKNKVMGKIWDALLTVLRWLRYFYPAYYIFFGKLFRDLITRNMNIYQNEEDAVDTLAGMLDVGLFWNVVISSVFAYVLLSLPCYFYKTFQRERYQFPIEVRFDEPPTYCLHQILTCSTYPLLQYLGFLDLYLLSRHSPQRRREIFSLSQLGGHPRNWNAIKQECLLSLNSFTDSVVSFNNKALMNGCGARISSTVPEIKKPTLQPVLSPAVAESGTFSNSTISAGTFYSVLSHRTISQGSTTSRSPDPATPAAVSSAAPAIPAVVVSQQSATSGVCCSLSTCFMCVLQLYKKLFSSKPISFLLAELPEAASRSLFIDAQIHIWTIEALSYLVSASYTEDIYGVVQQSLAEILTTLLNLYEAVEKHFKVAVSPIYRTPRALGPQSDLTLRHALRASLRTAIYRIVTTFGKHLR</sequence>
<keyword evidence="12" id="KW-0539">Nucleus</keyword>
<evidence type="ECO:0000256" key="1">
    <source>
        <dbReference type="ARBA" id="ARBA00004232"/>
    </source>
</evidence>
<feature type="transmembrane region" description="Helical" evidence="13">
    <location>
        <begin position="191"/>
        <end position="212"/>
    </location>
</feature>
<dbReference type="PANTHER" id="PTHR13269">
    <property type="entry name" value="NUCLEOPORIN NDC1"/>
    <property type="match status" value="1"/>
</dbReference>
<dbReference type="EMBL" id="JAODUO010000663">
    <property type="protein sequence ID" value="KAK2176429.1"/>
    <property type="molecule type" value="Genomic_DNA"/>
</dbReference>
<feature type="transmembrane region" description="Helical" evidence="13">
    <location>
        <begin position="246"/>
        <end position="268"/>
    </location>
</feature>
<evidence type="ECO:0000256" key="3">
    <source>
        <dbReference type="ARBA" id="ARBA00005760"/>
    </source>
</evidence>
<feature type="transmembrane region" description="Helical" evidence="13">
    <location>
        <begin position="99"/>
        <end position="125"/>
    </location>
</feature>
<reference evidence="14" key="1">
    <citation type="journal article" date="2023" name="Mol. Biol. Evol.">
        <title>Third-Generation Sequencing Reveals the Adaptive Role of the Epigenome in Three Deep-Sea Polychaetes.</title>
        <authorList>
            <person name="Perez M."/>
            <person name="Aroh O."/>
            <person name="Sun Y."/>
            <person name="Lan Y."/>
            <person name="Juniper S.K."/>
            <person name="Young C.R."/>
            <person name="Angers B."/>
            <person name="Qian P.Y."/>
        </authorList>
    </citation>
    <scope>NUCLEOTIDE SEQUENCE</scope>
    <source>
        <strain evidence="14">R07B-5</strain>
    </source>
</reference>
<keyword evidence="5 13" id="KW-0812">Transmembrane</keyword>
<dbReference type="AlphaFoldDB" id="A0AAD9KS82"/>
<accession>A0AAD9KS82</accession>
<dbReference type="PANTHER" id="PTHR13269:SF6">
    <property type="entry name" value="NUCLEOPORIN NDC1"/>
    <property type="match status" value="1"/>
</dbReference>
<feature type="transmembrane region" description="Helical" evidence="13">
    <location>
        <begin position="53"/>
        <end position="78"/>
    </location>
</feature>
<evidence type="ECO:0000256" key="4">
    <source>
        <dbReference type="ARBA" id="ARBA00022448"/>
    </source>
</evidence>
<evidence type="ECO:0000313" key="15">
    <source>
        <dbReference type="Proteomes" id="UP001209878"/>
    </source>
</evidence>
<dbReference type="Pfam" id="PF09531">
    <property type="entry name" value="Ndc1_Nup"/>
    <property type="match status" value="1"/>
</dbReference>
<feature type="transmembrane region" description="Helical" evidence="13">
    <location>
        <begin position="12"/>
        <end position="33"/>
    </location>
</feature>
<keyword evidence="11 13" id="KW-0472">Membrane</keyword>
<comment type="caution">
    <text evidence="14">The sequence shown here is derived from an EMBL/GenBank/DDBJ whole genome shotgun (WGS) entry which is preliminary data.</text>
</comment>
<gene>
    <name evidence="14" type="ORF">NP493_663g03001</name>
</gene>
<protein>
    <recommendedName>
        <fullName evidence="16">Nucleoporin NDC1</fullName>
    </recommendedName>
</protein>
<dbReference type="GO" id="GO:0015031">
    <property type="term" value="P:protein transport"/>
    <property type="evidence" value="ECO:0007669"/>
    <property type="project" value="UniProtKB-KW"/>
</dbReference>
<keyword evidence="15" id="KW-1185">Reference proteome</keyword>
<dbReference type="GO" id="GO:0006999">
    <property type="term" value="P:nuclear pore organization"/>
    <property type="evidence" value="ECO:0007669"/>
    <property type="project" value="TreeGrafter"/>
</dbReference>
<evidence type="ECO:0000313" key="14">
    <source>
        <dbReference type="EMBL" id="KAK2176429.1"/>
    </source>
</evidence>
<dbReference type="GO" id="GO:0070762">
    <property type="term" value="C:nuclear pore transmembrane ring"/>
    <property type="evidence" value="ECO:0007669"/>
    <property type="project" value="TreeGrafter"/>
</dbReference>
<comment type="subcellular location">
    <subcellularLocation>
        <location evidence="1">Nucleus membrane</location>
        <topology evidence="1">Multi-pass membrane protein</topology>
    </subcellularLocation>
    <subcellularLocation>
        <location evidence="2">Nucleus</location>
        <location evidence="2">Nuclear pore complex</location>
    </subcellularLocation>
</comment>
<evidence type="ECO:0000256" key="6">
    <source>
        <dbReference type="ARBA" id="ARBA00022816"/>
    </source>
</evidence>